<dbReference type="EMBL" id="CAJJDN010000097">
    <property type="protein sequence ID" value="CAD8110931.1"/>
    <property type="molecule type" value="Genomic_DNA"/>
</dbReference>
<sequence length="263" mass="31730">MNVMDLLRDRAQDIRLENIRQIVETDYINQLIQMKRLNKNDLMMLQETFKFIVRIIALDFEINNLEPNLTSTAKNIIELYQYFGLQFKSELNEKHNQSKWSIFLILVEHLIEITKMVLEFTIKRQTNLKLFCLGKEIGEKITIYNKKIPEFKRVQRSESNHQDYVQQSKQSIQQFEKQQIYDSLPKTQRLIEEIQNNSREISVIRNFHQRKTEIIQNKLLPCMNQMKSHQLSLYRQLKQRNSSIHNSIQTYIKQIYDKNTFVE</sequence>
<accession>A0A8S1Q819</accession>
<evidence type="ECO:0000313" key="2">
    <source>
        <dbReference type="Proteomes" id="UP000692954"/>
    </source>
</evidence>
<proteinExistence type="predicted"/>
<keyword evidence="2" id="KW-1185">Reference proteome</keyword>
<protein>
    <submittedName>
        <fullName evidence="1">Uncharacterized protein</fullName>
    </submittedName>
</protein>
<organism evidence="1 2">
    <name type="scientific">Paramecium sonneborni</name>
    <dbReference type="NCBI Taxonomy" id="65129"/>
    <lineage>
        <taxon>Eukaryota</taxon>
        <taxon>Sar</taxon>
        <taxon>Alveolata</taxon>
        <taxon>Ciliophora</taxon>
        <taxon>Intramacronucleata</taxon>
        <taxon>Oligohymenophorea</taxon>
        <taxon>Peniculida</taxon>
        <taxon>Parameciidae</taxon>
        <taxon>Paramecium</taxon>
    </lineage>
</organism>
<evidence type="ECO:0000313" key="1">
    <source>
        <dbReference type="EMBL" id="CAD8110931.1"/>
    </source>
</evidence>
<gene>
    <name evidence="1" type="ORF">PSON_ATCC_30995.1.T0970034</name>
</gene>
<dbReference type="Proteomes" id="UP000692954">
    <property type="component" value="Unassembled WGS sequence"/>
</dbReference>
<dbReference type="OrthoDB" id="305984at2759"/>
<reference evidence="1" key="1">
    <citation type="submission" date="2021-01" db="EMBL/GenBank/DDBJ databases">
        <authorList>
            <consortium name="Genoscope - CEA"/>
            <person name="William W."/>
        </authorList>
    </citation>
    <scope>NUCLEOTIDE SEQUENCE</scope>
</reference>
<dbReference type="AlphaFoldDB" id="A0A8S1Q819"/>
<name>A0A8S1Q819_9CILI</name>
<comment type="caution">
    <text evidence="1">The sequence shown here is derived from an EMBL/GenBank/DDBJ whole genome shotgun (WGS) entry which is preliminary data.</text>
</comment>